<reference evidence="1" key="1">
    <citation type="submission" date="2018-06" db="EMBL/GenBank/DDBJ databases">
        <authorList>
            <person name="Zhirakovskaya E."/>
        </authorList>
    </citation>
    <scope>NUCLEOTIDE SEQUENCE</scope>
</reference>
<protein>
    <submittedName>
        <fullName evidence="1">Uncharacterized protein</fullName>
    </submittedName>
</protein>
<proteinExistence type="predicted"/>
<sequence>MIKVCSDVRDIKVYVTGADGMNSHFMVNRERISVDLICIYLLLSLLNNERLFQQTRQYTGPGRSDSFREP</sequence>
<organism evidence="1">
    <name type="scientific">hydrothermal vent metagenome</name>
    <dbReference type="NCBI Taxonomy" id="652676"/>
    <lineage>
        <taxon>unclassified sequences</taxon>
        <taxon>metagenomes</taxon>
        <taxon>ecological metagenomes</taxon>
    </lineage>
</organism>
<accession>A0A3B0XGP6</accession>
<dbReference type="EMBL" id="UOFI01000041">
    <property type="protein sequence ID" value="VAW63453.1"/>
    <property type="molecule type" value="Genomic_DNA"/>
</dbReference>
<dbReference type="AlphaFoldDB" id="A0A3B0XGP6"/>
<evidence type="ECO:0000313" key="1">
    <source>
        <dbReference type="EMBL" id="VAW63453.1"/>
    </source>
</evidence>
<gene>
    <name evidence="1" type="ORF">MNBD_GAMMA09-823</name>
</gene>
<name>A0A3B0XGP6_9ZZZZ</name>